<name>A0A0T5XDT2_9BACT</name>
<gene>
    <name evidence="2" type="ORF">HMPREF1705_03339</name>
</gene>
<keyword evidence="3" id="KW-1185">Reference proteome</keyword>
<dbReference type="InterPro" id="IPR025364">
    <property type="entry name" value="DUF4268"/>
</dbReference>
<dbReference type="EMBL" id="ACJX03000001">
    <property type="protein sequence ID" value="KRT36078.1"/>
    <property type="molecule type" value="Genomic_DNA"/>
</dbReference>
<dbReference type="AlphaFoldDB" id="A0A0T5XDT2"/>
<organism evidence="2 3">
    <name type="scientific">Acetomicrobium hydrogeniformans ATCC BAA-1850</name>
    <dbReference type="NCBI Taxonomy" id="592015"/>
    <lineage>
        <taxon>Bacteria</taxon>
        <taxon>Thermotogati</taxon>
        <taxon>Synergistota</taxon>
        <taxon>Synergistia</taxon>
        <taxon>Synergistales</taxon>
        <taxon>Acetomicrobiaceae</taxon>
        <taxon>Acetomicrobium</taxon>
    </lineage>
</organism>
<feature type="domain" description="DUF4268" evidence="1">
    <location>
        <begin position="26"/>
        <end position="151"/>
    </location>
</feature>
<comment type="caution">
    <text evidence="2">The sequence shown here is derived from an EMBL/GenBank/DDBJ whole genome shotgun (WGS) entry which is preliminary data.</text>
</comment>
<evidence type="ECO:0000313" key="3">
    <source>
        <dbReference type="Proteomes" id="UP000005273"/>
    </source>
</evidence>
<accession>A0A0T5XDT2</accession>
<dbReference type="Pfam" id="PF14088">
    <property type="entry name" value="DUF4268"/>
    <property type="match status" value="2"/>
</dbReference>
<proteinExistence type="predicted"/>
<feature type="domain" description="DUF4268" evidence="1">
    <location>
        <begin position="172"/>
        <end position="310"/>
    </location>
</feature>
<evidence type="ECO:0000313" key="2">
    <source>
        <dbReference type="EMBL" id="KRT36078.1"/>
    </source>
</evidence>
<reference evidence="3" key="1">
    <citation type="submission" date="2012-09" db="EMBL/GenBank/DDBJ databases">
        <authorList>
            <person name="Weinstock G."/>
            <person name="Sodergren E."/>
            <person name="Clifton S."/>
            <person name="Fulton L."/>
            <person name="Fulton B."/>
            <person name="Courtney L."/>
            <person name="Fronick C."/>
            <person name="Harrison M."/>
            <person name="Strong C."/>
            <person name="Farmer C."/>
            <person name="Delehaunty K."/>
            <person name="Markovic C."/>
            <person name="Hall O."/>
            <person name="Minx P."/>
            <person name="Tomlinson C."/>
            <person name="Mitreva M."/>
            <person name="Nelson J."/>
            <person name="Hou S."/>
            <person name="Wollam A."/>
            <person name="Pepin K.H."/>
            <person name="Johnson M."/>
            <person name="Bhonagiri V."/>
            <person name="Nash W.E."/>
            <person name="Suruliraj S."/>
            <person name="Warren W."/>
            <person name="Chinwalla A."/>
            <person name="Mardis E.R."/>
            <person name="Wilson R.K."/>
        </authorList>
    </citation>
    <scope>NUCLEOTIDE SEQUENCE [LARGE SCALE GENOMIC DNA]</scope>
    <source>
        <strain evidence="3">OS1</strain>
    </source>
</reference>
<dbReference type="eggNOG" id="COG1479">
    <property type="taxonomic scope" value="Bacteria"/>
</dbReference>
<protein>
    <recommendedName>
        <fullName evidence="1">DUF4268 domain-containing protein</fullName>
    </recommendedName>
</protein>
<dbReference type="STRING" id="592015.HMPREF1705_03339"/>
<sequence>MNEKRGSRMDEVEWVKTIVAPSIEKRLWNAFVKYAGEHGRSSDITKQKASGRTYYHVHIGANGYHLFFSIPYGKRIKMGIYTYNVDTYNRLKESKDQIEAEFGESLNWEYSKPTGTTRSIVVEEKADDFNPAEQPKIFDWIIDHFDRITLALSMAGEHLSLSGESSGTRFEIRKRYWTYALVQIHEAHDNLGSFSNVNPSTDNWINGFIGIGGFYLCCVANFDSARTEVVFGRAEKSENKAAFDALYQHKDEIETKLGTELQWNRGDDIKSSKVFIQIDIVGIENERNWPQMAKFHADWSKKFYDVIVPYIAAA</sequence>
<dbReference type="Proteomes" id="UP000005273">
    <property type="component" value="Unassembled WGS sequence"/>
</dbReference>
<evidence type="ECO:0000259" key="1">
    <source>
        <dbReference type="Pfam" id="PF14088"/>
    </source>
</evidence>